<name>N1U3H4_9LEPT</name>
<reference evidence="1 2" key="1">
    <citation type="submission" date="2013-02" db="EMBL/GenBank/DDBJ databases">
        <authorList>
            <person name="Harkins D.M."/>
            <person name="Durkin A.S."/>
            <person name="Brinkac L.M."/>
            <person name="Haft D.H."/>
            <person name="Selengut J.D."/>
            <person name="Sanka R."/>
            <person name="DePew J."/>
            <person name="Purushe J."/>
            <person name="Haake D.A."/>
            <person name="Matsunaga J."/>
            <person name="Vinetz J.M."/>
            <person name="Sutton G.G."/>
            <person name="Nierman W.C."/>
            <person name="Fouts D.E."/>
        </authorList>
    </citation>
    <scope>NUCLEOTIDE SEQUENCE [LARGE SCALE GENOMIC DNA]</scope>
    <source>
        <strain evidence="1 2">Ecochallenge</strain>
    </source>
</reference>
<sequence>MLEFSSKKSGARFDLIFESRRTFANRPLIFEYHCKSMKHKLNQEEKSLESSIKKNEY</sequence>
<protein>
    <submittedName>
        <fullName evidence="1">Uncharacterized protein</fullName>
    </submittedName>
</protein>
<proteinExistence type="predicted"/>
<dbReference type="AlphaFoldDB" id="N1U3H4"/>
<accession>N1U3H4</accession>
<comment type="caution">
    <text evidence="1">The sequence shown here is derived from an EMBL/GenBank/DDBJ whole genome shotgun (WGS) entry which is preliminary data.</text>
</comment>
<organism evidence="1 2">
    <name type="scientific">Leptospira weilii str. Ecochallenge</name>
    <dbReference type="NCBI Taxonomy" id="1049986"/>
    <lineage>
        <taxon>Bacteria</taxon>
        <taxon>Pseudomonadati</taxon>
        <taxon>Spirochaetota</taxon>
        <taxon>Spirochaetia</taxon>
        <taxon>Leptospirales</taxon>
        <taxon>Leptospiraceae</taxon>
        <taxon>Leptospira</taxon>
    </lineage>
</organism>
<dbReference type="EMBL" id="AHMI02000229">
    <property type="protein sequence ID" value="EMY13567.1"/>
    <property type="molecule type" value="Genomic_DNA"/>
</dbReference>
<evidence type="ECO:0000313" key="2">
    <source>
        <dbReference type="Proteomes" id="UP000012249"/>
    </source>
</evidence>
<evidence type="ECO:0000313" key="1">
    <source>
        <dbReference type="EMBL" id="EMY13567.1"/>
    </source>
</evidence>
<dbReference type="Proteomes" id="UP000012249">
    <property type="component" value="Unassembled WGS sequence"/>
</dbReference>
<gene>
    <name evidence="1" type="ORF">LEP1GSC043_4400</name>
</gene>